<dbReference type="SUPFAM" id="SSF51219">
    <property type="entry name" value="TRAP-like"/>
    <property type="match status" value="1"/>
</dbReference>
<comment type="caution">
    <text evidence="1">The sequence shown here is derived from an EMBL/GenBank/DDBJ whole genome shotgun (WGS) entry which is preliminary data.</text>
</comment>
<evidence type="ECO:0000313" key="2">
    <source>
        <dbReference type="Proteomes" id="UP000053911"/>
    </source>
</evidence>
<name>A0A101EL32_9EURY</name>
<evidence type="ECO:0000313" key="1">
    <source>
        <dbReference type="EMBL" id="KUK17354.1"/>
    </source>
</evidence>
<evidence type="ECO:0008006" key="3">
    <source>
        <dbReference type="Google" id="ProtNLM"/>
    </source>
</evidence>
<dbReference type="InterPro" id="IPR016031">
    <property type="entry name" value="Trp_RNA-bd_attenuator-like_dom"/>
</dbReference>
<dbReference type="Proteomes" id="UP000053911">
    <property type="component" value="Unassembled WGS sequence"/>
</dbReference>
<protein>
    <recommendedName>
        <fullName evidence="3">TIGR00266 family protein</fullName>
    </recommendedName>
</protein>
<accession>A0A101EL32</accession>
<sequence>MRYEIIQRPSFSLVEVELEEGEAIKAEPGAMVHMSPTIKIETKTGGVFKALKRSMLGGESIFINTFRAEEGKGNIGLAPAYMGDIEALEIRGTLYAQSGAFLASSETIEINTKFGGAKTFFSREGLFLLKLSGEGTVFLSSFGGIYKKELRNERFIIDTGHLVAFTEGLDFRVKRVGGLKSTIFGGEGLVAEFYGSGTLYIQTRSIDSFLDWLIPFLPKSGD</sequence>
<dbReference type="EMBL" id="LGFD01000026">
    <property type="protein sequence ID" value="KUK17354.1"/>
    <property type="molecule type" value="Genomic_DNA"/>
</dbReference>
<dbReference type="GeneID" id="8095181"/>
<dbReference type="PANTHER" id="PTHR43657">
    <property type="entry name" value="TRYPTOPHAN RNA-BINDING ATTENUATOR PROTEIN-LIKE PROTEIN"/>
    <property type="match status" value="1"/>
</dbReference>
<gene>
    <name evidence="1" type="ORF">XD54_1351</name>
</gene>
<organism evidence="1 2">
    <name type="scientific">Thermococcus sibiricus</name>
    <dbReference type="NCBI Taxonomy" id="172049"/>
    <lineage>
        <taxon>Archaea</taxon>
        <taxon>Methanobacteriati</taxon>
        <taxon>Methanobacteriota</taxon>
        <taxon>Thermococci</taxon>
        <taxon>Thermococcales</taxon>
        <taxon>Thermococcaceae</taxon>
        <taxon>Thermococcus</taxon>
    </lineage>
</organism>
<proteinExistence type="predicted"/>
<dbReference type="RefSeq" id="WP_048160139.1">
    <property type="nucleotide sequence ID" value="NZ_LGFD01000026.1"/>
</dbReference>
<dbReference type="AlphaFoldDB" id="A0A101EL32"/>
<dbReference type="Pfam" id="PF01987">
    <property type="entry name" value="AIM24"/>
    <property type="match status" value="1"/>
</dbReference>
<dbReference type="InterPro" id="IPR002838">
    <property type="entry name" value="AIM24"/>
</dbReference>
<dbReference type="Gene3D" id="3.60.160.10">
    <property type="entry name" value="Mitochondrial biogenesis AIM24"/>
    <property type="match status" value="1"/>
</dbReference>
<dbReference type="NCBIfam" id="TIGR00266">
    <property type="entry name" value="TIGR00266 family protein"/>
    <property type="match status" value="1"/>
</dbReference>
<dbReference type="InterPro" id="IPR036983">
    <property type="entry name" value="AIM24_sf"/>
</dbReference>
<reference evidence="2" key="1">
    <citation type="journal article" date="2015" name="MBio">
        <title>Genome-Resolved Metagenomic Analysis Reveals Roles for Candidate Phyla and Other Microbial Community Members in Biogeochemical Transformations in Oil Reservoirs.</title>
        <authorList>
            <person name="Hu P."/>
            <person name="Tom L."/>
            <person name="Singh A."/>
            <person name="Thomas B.C."/>
            <person name="Baker B.J."/>
            <person name="Piceno Y.M."/>
            <person name="Andersen G.L."/>
            <person name="Banfield J.F."/>
        </authorList>
    </citation>
    <scope>NUCLEOTIDE SEQUENCE [LARGE SCALE GENOMIC DNA]</scope>
</reference>
<dbReference type="PANTHER" id="PTHR43657:SF1">
    <property type="entry name" value="ALTERED INHERITANCE OF MITOCHONDRIA PROTEIN 24, MITOCHONDRIAL"/>
    <property type="match status" value="1"/>
</dbReference>
<dbReference type="PATRIC" id="fig|172049.5.peg.240"/>